<feature type="compositionally biased region" description="Polar residues" evidence="1">
    <location>
        <begin position="1127"/>
        <end position="1136"/>
    </location>
</feature>
<feature type="region of interest" description="Disordered" evidence="1">
    <location>
        <begin position="1432"/>
        <end position="1459"/>
    </location>
</feature>
<evidence type="ECO:0000313" key="2">
    <source>
        <dbReference type="EMBL" id="GBM49965.1"/>
    </source>
</evidence>
<name>A0A4Y2GB83_ARAVE</name>
<sequence>MIFYPSEVARLVLGYLNECGCWFSAEIFLTESSHLEEHRKLVKTGKFHSLNVNGKTLVELLDVLDCEEDLRGSKENCHLSGSSKRIVHVGVQTESLSLAHDGEGVQIAADESSGEESVHEVLLSPKEEYVICPFEATSPESFIEQSSVFALKITDSFIVSDELFDRQTFPNINSQNSVAAKRRKSFPPRKLLVDSLVCKKLDKYERCCTPDLLQKDMVFLDQLLCDHPVVQKIVYAINRVKEKELREDKNLPPSNKNSMYIEEIVRETVAEIASNIFLHKYFDFLCYQRDSYMSFRKSRRLNFDEHEEKLSTVSSKAHKTSCLNLEEYVAEDSTVMSPEIIPDTISAIEDVVNPHLKNIYSNKAKADNLSAIENITLDDLSVANTDESTFADDDSSDIQNSAYETSDGNKKSTSKDMNEILSDDQSDGHSLSVHSQQKISNIIVEENATSESEVMMPVELLEKQNSGWKQSQPIPEKADNIQPANIQSSTLMDLSLNVTNVDESISVVHDSSNVQNSTNETSGVPSQLDANKKSTLNSMNEILSDDQSGGHSLSIHSHQNISDIIMKENTTSKSEVMMSAELLEKQNSRQLIAEKVDNIQPADIQSSTLMDLSLNVTNVDESISDIIMEENTTSKSEVMMPALLKKQNSRQLIPEKVDNIQPADIQSSTLMDLSLNVTNVEESISAVHDSSDIQNYANEIAFSSELGVNPSNISNSMNEILPDDQTDGITLPVHFQQKISDIIMKEIINTTSESEVMMPSELLNAQKSLLISEESGNVRPPNFSNSTSRYAPVMSVFQNNDFSQPSNSFITPQFPSACLNSIFMSSTSNMYFIQDNFIYQVIMGPNVNSASSLNSNLFEASSGINNWTRSILDLPAPTSNINSLASSYDGLLTVSSNCSMLPTSSVLSSFSNNSIVPTFSSNFSTGVLRNAQPASLSNASQTVSNNVLPVPLNGINLPAPLGKNYFPLLTNIVNVPLCSTTQLNTNSFHIPSVDNGNITQIPINSPHVTSIVGTLQDVELVIADDSENTEKESTRSLPDFEKPIVSEAKKKSMKAEGKNKGKKGNNKRLPKNNHETLSSSEICLKKKQHCQRLTRKIVRHPLFPFNPNLENYAIVGLLEPVLPSNEPNLSTSSNQECPVVPNVTKNPSSEEENVNGRTRLLCSSKTYLGCRTSTSNFIVRNNCSENGPHCIQFDSESNNSILKNTNPVCMTSEPYKKRLVISDILNCTNSDVNAGNDKMTLPLVRCLDSTTLNSTYSGADSAHDEITIPTRCLTSSSSPIGTNSYVDVADDEITNLECVANSNISNSINSDVVITNDQTTTFLESYANLPIPNGMNSDIDEAGDQTTVSLSSSKDCAHFSNTTFDYVINHEIDEEDIPLSELKNQKCLEQSSHLKVSSNRVYAEVSNAASDSAGNEEDILYEFQYRKAHERKSFKKSQESSGSKKARGKSAHTRSHESCFTSDEFSQSSNILEDNCNSAKGANKSHFSNTTFYYMINHEIDEEDIPLSEFKNQKCPEQSSHLKVSSNRVYAEVSNAAPDNAENEEDILYEFQYRKAHERKSFKKIQESSGSKKARGKFAHTRSHESCFTSEEFSQSSNILEDNCNSAKGANKSEDAPVSPSYSSILNSLLFSLTKKCTNQKIPLQVKNVCAISSVPEHLSSSSDGSYAEAGNLSLCSSVISSLEDAPKLQNNINPVSSDAFQSNDLSVETLDNKHIFLSQTDNGCFKKTNGNHPVSRKCENIGDLDQNIRLSKSKRKKNSSKEASKGKLSKMSLEQEEETSHSDLANLRSDDKLSKEISSNFPVELENLCAISSSLPAHLISSCGETLEAGDSSVFLLPKDPTKERNSLNSFATESLQSDDSSTEALDNICGLLSQTDNGFFKQRNHNHSVSRKSENIDNLHQNIRSSKTKQRRSSSKEILKRKLWKNFTKQKEETSHPDLINIKTDNKPSVEMSFNFPVGVENLCKISSSLPEHLSSSCKNLEAGDPSVSLLDISSPKDASKFQNNIDPLSSDAFQNNGSFVETLDNKQALCFKQANDNHAVLRKCETIGDSYQNIKSSEIKRRKNSSNETLKRKLPKRFAKQTETSHSDLSNLKTNDKTSLEVSNFLAETENLHAIPSLPEHLSPCVETKAVTNNSSPMPLLLKDGAQFQNTLHQTTAESFESNNSPPERLANTNAFLDLPDNSCFKQTNDGHTISKKSDTISNLDQNIKSSKRKRRKNSSKGTSKGRSPKKFTKQKKKSSYSELANPKTNEKCRVENPFDFSVEMENLHSIPSLHAHSSSLCSETQVEIKNSSTYLLPKAPTELQNSLIPVTSDPFLNDDSSAETLDNIRAFLSSTDIKDNYDISRECKEAISNKVENQNIGSSEIKVLRRHSIKQSNPKKVASLKQIKHKLKKKSKKETNRKCKVKETNNSTMQKTYQSPSLKAFTSRCNTKKNNGIKETLEEDFLKCIAPKNENLTGYALDIKKSQKMCKAKKQNGRKLGSKKQKSVKAKLYKSSKESLCSKQKINTKSFDNINDLIDLNSVSDQNLDLDEKHKMTTSLDKRVTLGMTHKEMVLIPMKKRIVFDYLKCEYLESFYNFFQKMFLLIRYAKEIDQFYFEIKKILLFKFISQKDQNDDLLAKYLDGKLLIKNLKTNSALLKSALNSEDSDKSPSIDIFKRLCCKTSTIQQKFERRFKFGMKMYHEKMQIKKNDIIKYVDLHLLYLELHSIMESLIKKSSISKEKVYSFEDPGFSLGSELFSQQPIVLLERLNIPSLVRNIIDGTESQSCERNSKNFKQTVSIKNLVSSSPNESQKPFLATLLNVRGSALKKPSGLTIMSSLISFNGGNVWPDEFKNKIINIFEITMETALFVNNILYNICEYSCDISKLVLGNNFLHQNMSHSLLVDSSEKKGNSLSEFPPLDETIVSPAEDLTNENDIGQCHSPPKRQRVSLEDFSFAEQISKALGGLKDSTVDNSQNSHRTHDNSDLQNEISSLCIVKSEATKKSCKSMEKSDFYPQQDSGHIRNKSAVHKRTFKNLKQNNKEVADLKITRKLKRSNKLNPSKLKKQQDSKVTKKKNLNSFRKSCRKLLLNSLPDAHILSEAKKLEIYAPPMNADKECCLSSREAVDSESFSTMSESFISDSLTDSSSNTFIYWPTSTDQENLGFKIKESINPKELHTKSKGICAASKESTEQTKIWENSISEITCINLDEGECNFNDKIHVSSIDDKSEKQALNSCKENGNRCVTPELAEIGSETNIDVLNCTTEADHSQNISQKPCILSSKKSKSKKKIASLHKNSLKKKKPTSVLKSKSQGSPTESSSSLLPQMEEVDASSTSTSASNLSLSILFNTDEFLAALGEKSVTEKKKKSAEIVMNSILKMGIEGFTKLLPPVT</sequence>
<keyword evidence="3" id="KW-1185">Reference proteome</keyword>
<feature type="region of interest" description="Disordered" evidence="1">
    <location>
        <begin position="3039"/>
        <end position="3060"/>
    </location>
</feature>
<feature type="compositionally biased region" description="Polar residues" evidence="1">
    <location>
        <begin position="3297"/>
        <end position="3308"/>
    </location>
</feature>
<protein>
    <submittedName>
        <fullName evidence="2">Uncharacterized protein</fullName>
    </submittedName>
</protein>
<feature type="region of interest" description="Disordered" evidence="1">
    <location>
        <begin position="3277"/>
        <end position="3319"/>
    </location>
</feature>
<feature type="region of interest" description="Disordered" evidence="1">
    <location>
        <begin position="2191"/>
        <end position="2252"/>
    </location>
</feature>
<feature type="compositionally biased region" description="Basic and acidic residues" evidence="1">
    <location>
        <begin position="1028"/>
        <end position="1059"/>
    </location>
</feature>
<feature type="compositionally biased region" description="Basic residues" evidence="1">
    <location>
        <begin position="1444"/>
        <end position="1453"/>
    </location>
</feature>
<feature type="compositionally biased region" description="Basic residues" evidence="1">
    <location>
        <begin position="2213"/>
        <end position="2222"/>
    </location>
</feature>
<dbReference type="Proteomes" id="UP000499080">
    <property type="component" value="Unassembled WGS sequence"/>
</dbReference>
<dbReference type="OrthoDB" id="10671378at2759"/>
<feature type="compositionally biased region" description="Basic residues" evidence="1">
    <location>
        <begin position="1060"/>
        <end position="1071"/>
    </location>
</feature>
<proteinExistence type="predicted"/>
<feature type="compositionally biased region" description="Basic residues" evidence="1">
    <location>
        <begin position="2230"/>
        <end position="2242"/>
    </location>
</feature>
<feature type="region of interest" description="Disordered" evidence="1">
    <location>
        <begin position="2062"/>
        <end position="2097"/>
    </location>
</feature>
<evidence type="ECO:0000313" key="3">
    <source>
        <dbReference type="Proteomes" id="UP000499080"/>
    </source>
</evidence>
<reference evidence="2 3" key="1">
    <citation type="journal article" date="2019" name="Sci. Rep.">
        <title>Orb-weaving spider Araneus ventricosus genome elucidates the spidroin gene catalogue.</title>
        <authorList>
            <person name="Kono N."/>
            <person name="Nakamura H."/>
            <person name="Ohtoshi R."/>
            <person name="Moran D.A.P."/>
            <person name="Shinohara A."/>
            <person name="Yoshida Y."/>
            <person name="Fujiwara M."/>
            <person name="Mori M."/>
            <person name="Tomita M."/>
            <person name="Arakawa K."/>
        </authorList>
    </citation>
    <scope>NUCLEOTIDE SEQUENCE [LARGE SCALE GENOMIC DNA]</scope>
</reference>
<dbReference type="PROSITE" id="PS50896">
    <property type="entry name" value="LISH"/>
    <property type="match status" value="1"/>
</dbReference>
<feature type="compositionally biased region" description="Basic and acidic residues" evidence="1">
    <location>
        <begin position="407"/>
        <end position="418"/>
    </location>
</feature>
<feature type="region of interest" description="Disordered" evidence="1">
    <location>
        <begin position="1026"/>
        <end position="1080"/>
    </location>
</feature>
<dbReference type="InterPro" id="IPR006594">
    <property type="entry name" value="LisH"/>
</dbReference>
<feature type="compositionally biased region" description="Polar residues" evidence="1">
    <location>
        <begin position="397"/>
        <end position="406"/>
    </location>
</feature>
<feature type="compositionally biased region" description="Basic residues" evidence="1">
    <location>
        <begin position="3277"/>
        <end position="3288"/>
    </location>
</feature>
<comment type="caution">
    <text evidence="2">The sequence shown here is derived from an EMBL/GenBank/DDBJ whole genome shotgun (WGS) entry which is preliminary data.</text>
</comment>
<feature type="region of interest" description="Disordered" evidence="1">
    <location>
        <begin position="388"/>
        <end position="434"/>
    </location>
</feature>
<feature type="region of interest" description="Disordered" evidence="1">
    <location>
        <begin position="1750"/>
        <end position="1788"/>
    </location>
</feature>
<organism evidence="2 3">
    <name type="scientific">Araneus ventricosus</name>
    <name type="common">Orbweaver spider</name>
    <name type="synonym">Epeira ventricosa</name>
    <dbReference type="NCBI Taxonomy" id="182803"/>
    <lineage>
        <taxon>Eukaryota</taxon>
        <taxon>Metazoa</taxon>
        <taxon>Ecdysozoa</taxon>
        <taxon>Arthropoda</taxon>
        <taxon>Chelicerata</taxon>
        <taxon>Arachnida</taxon>
        <taxon>Araneae</taxon>
        <taxon>Araneomorphae</taxon>
        <taxon>Entelegynae</taxon>
        <taxon>Araneoidea</taxon>
        <taxon>Araneidae</taxon>
        <taxon>Araneus</taxon>
    </lineage>
</organism>
<feature type="region of interest" description="Disordered" evidence="1">
    <location>
        <begin position="1127"/>
        <end position="1152"/>
    </location>
</feature>
<gene>
    <name evidence="2" type="ORF">AVEN_34932_1</name>
</gene>
<dbReference type="EMBL" id="BGPR01001279">
    <property type="protein sequence ID" value="GBM49965.1"/>
    <property type="molecule type" value="Genomic_DNA"/>
</dbReference>
<evidence type="ECO:0000256" key="1">
    <source>
        <dbReference type="SAM" id="MobiDB-lite"/>
    </source>
</evidence>
<accession>A0A4Y2GB83</accession>
<feature type="compositionally biased region" description="Polar residues" evidence="1">
    <location>
        <begin position="2084"/>
        <end position="2096"/>
    </location>
</feature>
<feature type="region of interest" description="Disordered" evidence="1">
    <location>
        <begin position="509"/>
        <end position="529"/>
    </location>
</feature>